<keyword evidence="3" id="KW-1185">Reference proteome</keyword>
<organism evidence="2 3">
    <name type="scientific">Jeotgalibacillus terrae</name>
    <dbReference type="NCBI Taxonomy" id="587735"/>
    <lineage>
        <taxon>Bacteria</taxon>
        <taxon>Bacillati</taxon>
        <taxon>Bacillota</taxon>
        <taxon>Bacilli</taxon>
        <taxon>Bacillales</taxon>
        <taxon>Caryophanaceae</taxon>
        <taxon>Jeotgalibacillus</taxon>
    </lineage>
</organism>
<dbReference type="RefSeq" id="WP_204728388.1">
    <property type="nucleotide sequence ID" value="NZ_JAFBDK010000003.1"/>
</dbReference>
<feature type="domain" description="Transcription regulator PadR N-terminal" evidence="1">
    <location>
        <begin position="23"/>
        <end position="88"/>
    </location>
</feature>
<gene>
    <name evidence="2" type="ORF">ACFS5P_16405</name>
</gene>
<comment type="caution">
    <text evidence="2">The sequence shown here is derived from an EMBL/GenBank/DDBJ whole genome shotgun (WGS) entry which is preliminary data.</text>
</comment>
<dbReference type="InterPro" id="IPR036388">
    <property type="entry name" value="WH-like_DNA-bd_sf"/>
</dbReference>
<reference evidence="3" key="1">
    <citation type="journal article" date="2019" name="Int. J. Syst. Evol. Microbiol.">
        <title>The Global Catalogue of Microorganisms (GCM) 10K type strain sequencing project: providing services to taxonomists for standard genome sequencing and annotation.</title>
        <authorList>
            <consortium name="The Broad Institute Genomics Platform"/>
            <consortium name="The Broad Institute Genome Sequencing Center for Infectious Disease"/>
            <person name="Wu L."/>
            <person name="Ma J."/>
        </authorList>
    </citation>
    <scope>NUCLEOTIDE SEQUENCE [LARGE SCALE GENOMIC DNA]</scope>
    <source>
        <strain evidence="3">KCTC 13528</strain>
    </source>
</reference>
<sequence>MKNTEASSFLPLTHTTFYTLIALEHPLHGYGIMQKVEHVSAGDVKIGPGTLYSALSKLEKQKLIKKVDGDSGDRRKLYTLTGLGQDVIRLEYQRLSHLVQVGKDVIKRMEDN</sequence>
<dbReference type="EMBL" id="JBHUPG010000031">
    <property type="protein sequence ID" value="MFD2913470.1"/>
    <property type="molecule type" value="Genomic_DNA"/>
</dbReference>
<dbReference type="InterPro" id="IPR005149">
    <property type="entry name" value="Tscrpt_reg_PadR_N"/>
</dbReference>
<dbReference type="InterPro" id="IPR052509">
    <property type="entry name" value="Metal_resp_DNA-bind_regulator"/>
</dbReference>
<dbReference type="InterPro" id="IPR036390">
    <property type="entry name" value="WH_DNA-bd_sf"/>
</dbReference>
<dbReference type="SUPFAM" id="SSF46785">
    <property type="entry name" value="Winged helix' DNA-binding domain"/>
    <property type="match status" value="1"/>
</dbReference>
<evidence type="ECO:0000313" key="3">
    <source>
        <dbReference type="Proteomes" id="UP001597561"/>
    </source>
</evidence>
<dbReference type="Pfam" id="PF03551">
    <property type="entry name" value="PadR"/>
    <property type="match status" value="1"/>
</dbReference>
<protein>
    <submittedName>
        <fullName evidence="2">PadR family transcriptional regulator</fullName>
    </submittedName>
</protein>
<evidence type="ECO:0000313" key="2">
    <source>
        <dbReference type="EMBL" id="MFD2913470.1"/>
    </source>
</evidence>
<accession>A0ABW5ZKG8</accession>
<dbReference type="Gene3D" id="1.10.10.10">
    <property type="entry name" value="Winged helix-like DNA-binding domain superfamily/Winged helix DNA-binding domain"/>
    <property type="match status" value="1"/>
</dbReference>
<evidence type="ECO:0000259" key="1">
    <source>
        <dbReference type="Pfam" id="PF03551"/>
    </source>
</evidence>
<name>A0ABW5ZKG8_9BACL</name>
<dbReference type="Proteomes" id="UP001597561">
    <property type="component" value="Unassembled WGS sequence"/>
</dbReference>
<proteinExistence type="predicted"/>
<dbReference type="PANTHER" id="PTHR33169:SF13">
    <property type="entry name" value="PADR-FAMILY TRANSCRIPTIONAL REGULATOR"/>
    <property type="match status" value="1"/>
</dbReference>
<dbReference type="PANTHER" id="PTHR33169">
    <property type="entry name" value="PADR-FAMILY TRANSCRIPTIONAL REGULATOR"/>
    <property type="match status" value="1"/>
</dbReference>